<dbReference type="Proteomes" id="UP001162972">
    <property type="component" value="Chromosome 2"/>
</dbReference>
<reference evidence="1 2" key="1">
    <citation type="journal article" date="2023" name="Int. J. Mol. Sci.">
        <title>De Novo Assembly and Annotation of 11 Diverse Shrub Willow (Salix) Genomes Reveals Novel Gene Organization in Sex-Linked Regions.</title>
        <authorList>
            <person name="Hyden B."/>
            <person name="Feng K."/>
            <person name="Yates T.B."/>
            <person name="Jawdy S."/>
            <person name="Cereghino C."/>
            <person name="Smart L.B."/>
            <person name="Muchero W."/>
        </authorList>
    </citation>
    <scope>NUCLEOTIDE SEQUENCE [LARGE SCALE GENOMIC DNA]</scope>
    <source>
        <tissue evidence="1">Shoot tip</tissue>
    </source>
</reference>
<protein>
    <submittedName>
        <fullName evidence="1">Uncharacterized protein</fullName>
    </submittedName>
</protein>
<name>A0AAD6JH33_9ROSI</name>
<sequence>MGKPWWRVHGFYNRSLSPGGDDGEMVVNSDVGSLCHLSLSRHVAGPPAIWRVTLRWGFSFLRLVKKKTSSPWIPWNAAPNPERLIGVDVTISNESGGGEERVGDLWVEIVLDQPPAKSTHAKQSQESLDSNPPPRYVDAAAHPIVVKVLEETHEKTAPNCQISPRYTRSRIRVLFTGRRRDLVAGHSLDDHQPPGLRDVVFVCITNTASRAFSALRYFAGGSCCRLSFSPFPGGDDGEMVVNSDREVFVTVFSAPCCGATGNLAGDIGGGAFLFEISEEEDIFSMDPVERVPNLERLIGVDVTISNRSGGGEERVSDLWVEIVLDQFFIVGTEAVTRE</sequence>
<gene>
    <name evidence="1" type="ORF">OIU84_012272</name>
</gene>
<dbReference type="AlphaFoldDB" id="A0AAD6JH33"/>
<keyword evidence="2" id="KW-1185">Reference proteome</keyword>
<accession>A0AAD6JH33</accession>
<comment type="caution">
    <text evidence="1">The sequence shown here is derived from an EMBL/GenBank/DDBJ whole genome shotgun (WGS) entry which is preliminary data.</text>
</comment>
<evidence type="ECO:0000313" key="1">
    <source>
        <dbReference type="EMBL" id="KAJ6404044.1"/>
    </source>
</evidence>
<evidence type="ECO:0000313" key="2">
    <source>
        <dbReference type="Proteomes" id="UP001162972"/>
    </source>
</evidence>
<dbReference type="EMBL" id="JAPFFJ010000017">
    <property type="protein sequence ID" value="KAJ6404044.1"/>
    <property type="molecule type" value="Genomic_DNA"/>
</dbReference>
<proteinExistence type="predicted"/>
<organism evidence="1 2">
    <name type="scientific">Salix udensis</name>
    <dbReference type="NCBI Taxonomy" id="889485"/>
    <lineage>
        <taxon>Eukaryota</taxon>
        <taxon>Viridiplantae</taxon>
        <taxon>Streptophyta</taxon>
        <taxon>Embryophyta</taxon>
        <taxon>Tracheophyta</taxon>
        <taxon>Spermatophyta</taxon>
        <taxon>Magnoliopsida</taxon>
        <taxon>eudicotyledons</taxon>
        <taxon>Gunneridae</taxon>
        <taxon>Pentapetalae</taxon>
        <taxon>rosids</taxon>
        <taxon>fabids</taxon>
        <taxon>Malpighiales</taxon>
        <taxon>Salicaceae</taxon>
        <taxon>Saliceae</taxon>
        <taxon>Salix</taxon>
    </lineage>
</organism>